<feature type="region of interest" description="Disordered" evidence="1">
    <location>
        <begin position="2165"/>
        <end position="2205"/>
    </location>
</feature>
<feature type="compositionally biased region" description="Polar residues" evidence="1">
    <location>
        <begin position="2630"/>
        <end position="2655"/>
    </location>
</feature>
<feature type="region of interest" description="Disordered" evidence="1">
    <location>
        <begin position="1889"/>
        <end position="1940"/>
    </location>
</feature>
<feature type="domain" description="Apple" evidence="3">
    <location>
        <begin position="852"/>
        <end position="870"/>
    </location>
</feature>
<keyword evidence="2" id="KW-0732">Signal</keyword>
<dbReference type="Pfam" id="PF14295">
    <property type="entry name" value="PAN_4"/>
    <property type="match status" value="8"/>
</dbReference>
<feature type="compositionally biased region" description="Low complexity" evidence="1">
    <location>
        <begin position="2397"/>
        <end position="2453"/>
    </location>
</feature>
<evidence type="ECO:0000256" key="2">
    <source>
        <dbReference type="SAM" id="SignalP"/>
    </source>
</evidence>
<feature type="compositionally biased region" description="Low complexity" evidence="1">
    <location>
        <begin position="2793"/>
        <end position="2852"/>
    </location>
</feature>
<feature type="compositionally biased region" description="Low complexity" evidence="1">
    <location>
        <begin position="984"/>
        <end position="1002"/>
    </location>
</feature>
<feature type="domain" description="Apple" evidence="3">
    <location>
        <begin position="1078"/>
        <end position="1103"/>
    </location>
</feature>
<feature type="chain" id="PRO_5042971083" description="Apple domain-containing protein" evidence="2">
    <location>
        <begin position="22"/>
        <end position="2963"/>
    </location>
</feature>
<feature type="compositionally biased region" description="Low complexity" evidence="1">
    <location>
        <begin position="2165"/>
        <end position="2198"/>
    </location>
</feature>
<feature type="compositionally biased region" description="Polar residues" evidence="1">
    <location>
        <begin position="2783"/>
        <end position="2792"/>
    </location>
</feature>
<feature type="compositionally biased region" description="Low complexity" evidence="1">
    <location>
        <begin position="1605"/>
        <end position="1621"/>
    </location>
</feature>
<feature type="domain" description="Apple" evidence="3">
    <location>
        <begin position="109"/>
        <end position="130"/>
    </location>
</feature>
<organism evidence="4 5">
    <name type="scientific">Meristemomyces frigidus</name>
    <dbReference type="NCBI Taxonomy" id="1508187"/>
    <lineage>
        <taxon>Eukaryota</taxon>
        <taxon>Fungi</taxon>
        <taxon>Dikarya</taxon>
        <taxon>Ascomycota</taxon>
        <taxon>Pezizomycotina</taxon>
        <taxon>Dothideomycetes</taxon>
        <taxon>Dothideomycetidae</taxon>
        <taxon>Mycosphaerellales</taxon>
        <taxon>Teratosphaeriaceae</taxon>
        <taxon>Meristemomyces</taxon>
    </lineage>
</organism>
<evidence type="ECO:0000259" key="3">
    <source>
        <dbReference type="Pfam" id="PF14295"/>
    </source>
</evidence>
<sequence>MSLRSNTIISAVFSLLSLAAAQSSTTSSTDTSSISASPAPVPAGNFTTCPTTPDALCASAGQTTYCYDDSSELYTLTCNASFTGHIVTDVNDEAKSTSIRKSKRDSFFEFPYVTLADCMSACDARSTCIAVNVINGSSCMLLDTVNGMDISVAGKVAAYKGLWLPNSAIPALNGTNGTNFGGNYTAPANFSFPGNFTLPTNITFPSNFTLYPPNATEPVNGTSTVALPITTDAPLTLDNSTIVDQSNTTATVSSDPTTASVDFPAISANSSSSIDIPPYPANAIRPSGGFAYPTGNPFGPATTGIPTYNSSAPADFPDPSSFPTCDSVACSLAGTPSTPFCHDDQDQLYTVNCGVSFLGATTPLISNSSTTISACTDACDDFQGCQAVNFDLIALNCTLVSGVTGIEFGVPNVVGLWQGYWMQQQPNGTQPGPTGTGAAYPPFGFPTAPVGNGAPSGFPVVSANSTNNATSTLGLVVADPATTSVADSQASSGIPTNSANATGTSGFPTLSVNSTAGVAGPTGTGGYPAGPLPTGYPSFPINSTGAFGNETISACSDDLCQEDDSTTVCTDASGQLYTVNCGLYFEGTIGLNASASSLSGCQATCDGLPRCLAVNYNDGMAECLFVYTVEGILDPAPGWVGAWRGVWEGGAPGGGGNYTGYGGGNYTGYLGGNFTGYPAGNYSGYPAGNYSGYPGPPSGGNFTGNYTEPSGAPVNSANNTATSSDPVATATSDLPVNSANSTITQALPTSTGSIADPVTTSVGTAATSGFPFNSINGSYPAIPTGFIPTGGYPRPPISTGIPSNASFASCSAGACSAYGAVFCTDDQAQLYTLNCGLMYQGTIDISPITAVQADCAAACDGDAACLAYNFGLLNATCDLYSAITGVQYPAPGYIGAWKGYWAGGAPSNASASGLPASGYNGTGPFSPPFGSGLVGTGHSAVPTNSANSTGDISALPTNSANATSSFVADPTDVVSALPTISANATVSSSTDPSSPTTPAATSGFPINSANGSYPAGPTGSLPIGIFPRPPLSTAAPPANLTSCASTSCDAGSAPCTDSTGQLYTLNCGMQFTGPATNTSASSLDACQQVCDAQAGCLGVNFNGYQCQVVSMVTGVQFPAPGWVAAWNGYWAGGAPSAPYPSFNGTGPPAFNYTGPPTFNHTGPPAFNGTGSAPSGLPVNSGNASSPVPSGVPVNSANATSSPPLITDPPSTSSSSPTSLVSADPALNTSSSVTVPSGTATSGFPVNSANGTYPAGPTGFPYPPTNSTTSLCGNGTGTSFIDTAGQLYTINCGLSFQGNVSTSISNPAGLESCADTCDSLPICLGFNYDGATCDFIAAVSGVRFGSPAMVGAWRGAWAGGAPGGGNGSYQGFGGNGSYPGFGGNGSFTYPVGNGSFPVPVGNFSDPSGNTTTPVLNATSSILDPGLVSTTSNFVATIASAGLPTPSANTTLVGTTSSISVGAISTGTVSPSLSINATKSYPLGPISTGSPSPLNSTYPPCSSSGCQAQFCVDAAGSLYSTTCGMAFMGHHLDLPTADPASILDCEASCDASADCIAANYDGACSYISAVYGMVPQNGSIALWKGYWAGGAPTDPSANGTESGFPHGNGTFSGFPGGNSSFSGFPGGPPGGNSSLPGLPGTNETATVNGSVPDASARNTTSSAPISLATSLTTSSSISSTSIAPNTSAPFVEPATTSSVPALASSGFPQPTANSTTGSYTIGPLSTGSPASPNTTVSSCSTIHCSAPYQQTFCQDEAGQTYTITCGVAFTGSVITDSIESRALQSLLECEAACDGDVACIALNYNGPSCSYLSAVTGIQPQNNSMAAWKGLWIGGAPATNGSAPFPLPGPFNGTGPHTGYFPLPSDNASAPAFPTAPVAVSASTTVLASATTAPSAQNSTTVAPVDPTSSVSTPASTSLSSSMISSQTPSASSPSNSTTVVLPSSTASIPMTTGTPPLPVNGSIPPNHTIGSCDAITCFAPYQESFCTDLSGQIYTVTCGIAFQGTPMDPANTPSLLDCEAGCDSSSECVAANYDNGLCTCLSSVTGIQPNNGSVAAWKGIWAGGALTNGSAPYPASFNATGGENGTAPFPPFGLGNFTVPPTTGSISGVSSTVQVSSSLLADPASISASATLSSTGSSVSSSSLTSSSVLSTVPTSTNAFAPVSATSTTVSGVTGPVVPTSSSNVPSAIPSSTASPTESHASPQCSVQPGAACTSSDATFCSDSQNQTWTLTCDSAFNGTVMENQEVLKRQIGAATSTLLDCEAVCDSQSACVALNFANSSCTLLSTINGVNKVSGSIAVYKGYWPQSGPQNGTAPYGGYGNSTNLFGGVPSGSLVPSSGSSDPTLSAVKSVLSSSATRSSVLVTSATTSSHSTGSSSLLAGPTNLSTSTKISSTVSLSSAVSSSPSTSRPASSSTTSATLPISSSISSRVPSSSSVVVSSSHAASETTSSSSRQRIPDYRPPYTHWDPVPRPASTTSSVPVVSISKPVLSASAASSSQLSATHISTSVIVVTSLSSTKPVTLASPSTSASLSPSTSHSISVSASHSSSVISTVSQTPSVAPVTSSHSATVSAASSRPSTTTLADPGTHISSHATSSSQSSSHSSSTSHSSSLSTPASPTSSQAPSASHPGGQSVSTASQASPASNTSSGSTTVGHPTSLSMASGTTGSSLGSAPSATSSPHSTSSTATASGVGGSHTSSALGSAITQSTATSSAQSHNASSDPASPVTHSDTTPTSVSHSSLVQVPSETHPGATLTASTSHSSSSQAVPTTRPVTTAASSTSHGSSVKLPTQSSSTATASTSHSSSGQAIPTTSSATLAAPASSSPAPHPSTHSTLQTSSKPSSTTSSAAPQQTPPPPPASNPWANNNNNNNPWANNNNNNNNPWANNNPWTDNHPQGPPRGPPQGPPQGGRPNFDGPQQGWMAEMFGKLAGFFQSMQQDRGEFPGGRAGPRPPNVGRFGWRE</sequence>
<feature type="compositionally biased region" description="Low complexity" evidence="1">
    <location>
        <begin position="2657"/>
        <end position="2721"/>
    </location>
</feature>
<evidence type="ECO:0000313" key="4">
    <source>
        <dbReference type="EMBL" id="KAK5108446.1"/>
    </source>
</evidence>
<comment type="caution">
    <text evidence="4">The sequence shown here is derived from an EMBL/GenBank/DDBJ whole genome shotgun (WGS) entry which is preliminary data.</text>
</comment>
<feature type="region of interest" description="Disordered" evidence="1">
    <location>
        <begin position="2519"/>
        <end position="2540"/>
    </location>
</feature>
<feature type="compositionally biased region" description="Low complexity" evidence="1">
    <location>
        <begin position="2590"/>
        <end position="2629"/>
    </location>
</feature>
<protein>
    <recommendedName>
        <fullName evidence="3">Apple domain-containing protein</fullName>
    </recommendedName>
</protein>
<reference evidence="4" key="1">
    <citation type="submission" date="2023-08" db="EMBL/GenBank/DDBJ databases">
        <title>Black Yeasts Isolated from many extreme environments.</title>
        <authorList>
            <person name="Coleine C."/>
            <person name="Stajich J.E."/>
            <person name="Selbmann L."/>
        </authorList>
    </citation>
    <scope>NUCLEOTIDE SEQUENCE</scope>
    <source>
        <strain evidence="4">CCFEE 5401</strain>
    </source>
</reference>
<feature type="compositionally biased region" description="Polar residues" evidence="1">
    <location>
        <begin position="1226"/>
        <end position="1239"/>
    </location>
</feature>
<feature type="compositionally biased region" description="Low complexity" evidence="1">
    <location>
        <begin position="1177"/>
        <end position="1218"/>
    </location>
</feature>
<feature type="compositionally biased region" description="Low complexity" evidence="1">
    <location>
        <begin position="2862"/>
        <end position="2892"/>
    </location>
</feature>
<feature type="compositionally biased region" description="Polar residues" evidence="1">
    <location>
        <begin position="703"/>
        <end position="735"/>
    </location>
</feature>
<feature type="compositionally biased region" description="Low complexity" evidence="1">
    <location>
        <begin position="2559"/>
        <end position="2575"/>
    </location>
</feature>
<feature type="domain" description="Apple" evidence="3">
    <location>
        <begin position="1768"/>
        <end position="1809"/>
    </location>
</feature>
<feature type="compositionally biased region" description="Pro residues" evidence="1">
    <location>
        <begin position="2897"/>
        <end position="2907"/>
    </location>
</feature>
<evidence type="ECO:0000313" key="5">
    <source>
        <dbReference type="Proteomes" id="UP001310890"/>
    </source>
</evidence>
<feature type="region of interest" description="Disordered" evidence="1">
    <location>
        <begin position="1150"/>
        <end position="1239"/>
    </location>
</feature>
<feature type="region of interest" description="Disordered" evidence="1">
    <location>
        <begin position="983"/>
        <end position="1005"/>
    </location>
</feature>
<feature type="compositionally biased region" description="Low complexity" evidence="1">
    <location>
        <begin position="1889"/>
        <end position="1939"/>
    </location>
</feature>
<feature type="compositionally biased region" description="Low complexity" evidence="1">
    <location>
        <begin position="2753"/>
        <end position="2782"/>
    </location>
</feature>
<feature type="domain" description="Apple" evidence="3">
    <location>
        <begin position="592"/>
        <end position="619"/>
    </location>
</feature>
<dbReference type="InterPro" id="IPR003609">
    <property type="entry name" value="Pan_app"/>
</dbReference>
<feature type="compositionally biased region" description="Low complexity" evidence="1">
    <location>
        <begin position="1629"/>
        <end position="1639"/>
    </location>
</feature>
<evidence type="ECO:0000256" key="1">
    <source>
        <dbReference type="SAM" id="MobiDB-lite"/>
    </source>
</evidence>
<accession>A0AAN7YNC4</accession>
<dbReference type="EMBL" id="JAVRRL010000086">
    <property type="protein sequence ID" value="KAK5108446.1"/>
    <property type="molecule type" value="Genomic_DNA"/>
</dbReference>
<feature type="region of interest" description="Disordered" evidence="1">
    <location>
        <begin position="701"/>
        <end position="735"/>
    </location>
</feature>
<feature type="signal peptide" evidence="2">
    <location>
        <begin position="1"/>
        <end position="21"/>
    </location>
</feature>
<feature type="region of interest" description="Disordered" evidence="1">
    <location>
        <begin position="1699"/>
        <end position="1730"/>
    </location>
</feature>
<feature type="compositionally biased region" description="Polar residues" evidence="1">
    <location>
        <begin position="1704"/>
        <end position="1730"/>
    </location>
</feature>
<feature type="region of interest" description="Disordered" evidence="1">
    <location>
        <begin position="2397"/>
        <end position="2478"/>
    </location>
</feature>
<feature type="region of interest" description="Disordered" evidence="1">
    <location>
        <begin position="1595"/>
        <end position="1660"/>
    </location>
</feature>
<dbReference type="Proteomes" id="UP001310890">
    <property type="component" value="Unassembled WGS sequence"/>
</dbReference>
<feature type="domain" description="Apple" evidence="3">
    <location>
        <begin position="2254"/>
        <end position="2280"/>
    </location>
</feature>
<feature type="region of interest" description="Disordered" evidence="1">
    <location>
        <begin position="2559"/>
        <end position="2963"/>
    </location>
</feature>
<proteinExistence type="predicted"/>
<feature type="compositionally biased region" description="Polar residues" evidence="1">
    <location>
        <begin position="2727"/>
        <end position="2747"/>
    </location>
</feature>
<name>A0AAN7YNC4_9PEZI</name>
<feature type="domain" description="Apple" evidence="3">
    <location>
        <begin position="368"/>
        <end position="390"/>
    </location>
</feature>
<gene>
    <name evidence="4" type="ORF">LTR62_008333</name>
</gene>
<feature type="domain" description="Apple" evidence="3">
    <location>
        <begin position="2001"/>
        <end position="2035"/>
    </location>
</feature>